<proteinExistence type="inferred from homology"/>
<accession>A0A5C3KC46</accession>
<dbReference type="InterPro" id="IPR033909">
    <property type="entry name" value="RNR_small"/>
</dbReference>
<evidence type="ECO:0000256" key="1">
    <source>
        <dbReference type="ARBA" id="ARBA00009303"/>
    </source>
</evidence>
<gene>
    <name evidence="3" type="ORF">FA15DRAFT_605114</name>
</gene>
<dbReference type="InterPro" id="IPR012348">
    <property type="entry name" value="RNR-like"/>
</dbReference>
<feature type="transmembrane region" description="Helical" evidence="2">
    <location>
        <begin position="54"/>
        <end position="75"/>
    </location>
</feature>
<dbReference type="PANTHER" id="PTHR23409:SF18">
    <property type="entry name" value="RIBONUCLEOSIDE-DIPHOSPHATE REDUCTASE SUBUNIT M2"/>
    <property type="match status" value="1"/>
</dbReference>
<evidence type="ECO:0000313" key="4">
    <source>
        <dbReference type="Proteomes" id="UP000307440"/>
    </source>
</evidence>
<feature type="non-terminal residue" evidence="3">
    <location>
        <position position="1"/>
    </location>
</feature>
<name>A0A5C3KC46_COPMA</name>
<dbReference type="CDD" id="cd01049">
    <property type="entry name" value="RNRR2"/>
    <property type="match status" value="1"/>
</dbReference>
<dbReference type="PANTHER" id="PTHR23409">
    <property type="entry name" value="RIBONUCLEOSIDE-DIPHOSPHATE REDUCTASE SMALL CHAIN"/>
    <property type="match status" value="1"/>
</dbReference>
<dbReference type="GO" id="GO:0009263">
    <property type="term" value="P:deoxyribonucleotide biosynthetic process"/>
    <property type="evidence" value="ECO:0007669"/>
    <property type="project" value="InterPro"/>
</dbReference>
<dbReference type="AlphaFoldDB" id="A0A5C3KC46"/>
<comment type="similarity">
    <text evidence="1">Belongs to the ribonucleoside diphosphate reductase small chain family.</text>
</comment>
<keyword evidence="2" id="KW-0812">Transmembrane</keyword>
<organism evidence="3 4">
    <name type="scientific">Coprinopsis marcescibilis</name>
    <name type="common">Agaric fungus</name>
    <name type="synonym">Psathyrella marcescibilis</name>
    <dbReference type="NCBI Taxonomy" id="230819"/>
    <lineage>
        <taxon>Eukaryota</taxon>
        <taxon>Fungi</taxon>
        <taxon>Dikarya</taxon>
        <taxon>Basidiomycota</taxon>
        <taxon>Agaricomycotina</taxon>
        <taxon>Agaricomycetes</taxon>
        <taxon>Agaricomycetidae</taxon>
        <taxon>Agaricales</taxon>
        <taxon>Agaricineae</taxon>
        <taxon>Psathyrellaceae</taxon>
        <taxon>Coprinopsis</taxon>
    </lineage>
</organism>
<reference evidence="3 4" key="1">
    <citation type="journal article" date="2019" name="Nat. Ecol. Evol.">
        <title>Megaphylogeny resolves global patterns of mushroom evolution.</title>
        <authorList>
            <person name="Varga T."/>
            <person name="Krizsan K."/>
            <person name="Foldi C."/>
            <person name="Dima B."/>
            <person name="Sanchez-Garcia M."/>
            <person name="Sanchez-Ramirez S."/>
            <person name="Szollosi G.J."/>
            <person name="Szarkandi J.G."/>
            <person name="Papp V."/>
            <person name="Albert L."/>
            <person name="Andreopoulos W."/>
            <person name="Angelini C."/>
            <person name="Antonin V."/>
            <person name="Barry K.W."/>
            <person name="Bougher N.L."/>
            <person name="Buchanan P."/>
            <person name="Buyck B."/>
            <person name="Bense V."/>
            <person name="Catcheside P."/>
            <person name="Chovatia M."/>
            <person name="Cooper J."/>
            <person name="Damon W."/>
            <person name="Desjardin D."/>
            <person name="Finy P."/>
            <person name="Geml J."/>
            <person name="Haridas S."/>
            <person name="Hughes K."/>
            <person name="Justo A."/>
            <person name="Karasinski D."/>
            <person name="Kautmanova I."/>
            <person name="Kiss B."/>
            <person name="Kocsube S."/>
            <person name="Kotiranta H."/>
            <person name="LaButti K.M."/>
            <person name="Lechner B.E."/>
            <person name="Liimatainen K."/>
            <person name="Lipzen A."/>
            <person name="Lukacs Z."/>
            <person name="Mihaltcheva S."/>
            <person name="Morgado L.N."/>
            <person name="Niskanen T."/>
            <person name="Noordeloos M.E."/>
            <person name="Ohm R.A."/>
            <person name="Ortiz-Santana B."/>
            <person name="Ovrebo C."/>
            <person name="Racz N."/>
            <person name="Riley R."/>
            <person name="Savchenko A."/>
            <person name="Shiryaev A."/>
            <person name="Soop K."/>
            <person name="Spirin V."/>
            <person name="Szebenyi C."/>
            <person name="Tomsovsky M."/>
            <person name="Tulloss R.E."/>
            <person name="Uehling J."/>
            <person name="Grigoriev I.V."/>
            <person name="Vagvolgyi C."/>
            <person name="Papp T."/>
            <person name="Martin F.M."/>
            <person name="Miettinen O."/>
            <person name="Hibbett D.S."/>
            <person name="Nagy L.G."/>
        </authorList>
    </citation>
    <scope>NUCLEOTIDE SEQUENCE [LARGE SCALE GENOMIC DNA]</scope>
    <source>
        <strain evidence="3 4">CBS 121175</strain>
    </source>
</reference>
<dbReference type="SUPFAM" id="SSF47240">
    <property type="entry name" value="Ferritin-like"/>
    <property type="match status" value="1"/>
</dbReference>
<evidence type="ECO:0000313" key="3">
    <source>
        <dbReference type="EMBL" id="TFK17422.1"/>
    </source>
</evidence>
<dbReference type="Pfam" id="PF00268">
    <property type="entry name" value="Ribonuc_red_sm"/>
    <property type="match status" value="1"/>
</dbReference>
<protein>
    <submittedName>
        <fullName evidence="3">Ribonucleotide reductase</fullName>
    </submittedName>
</protein>
<dbReference type="InterPro" id="IPR009078">
    <property type="entry name" value="Ferritin-like_SF"/>
</dbReference>
<dbReference type="GO" id="GO:0016491">
    <property type="term" value="F:oxidoreductase activity"/>
    <property type="evidence" value="ECO:0007669"/>
    <property type="project" value="InterPro"/>
</dbReference>
<dbReference type="EMBL" id="ML210513">
    <property type="protein sequence ID" value="TFK17422.1"/>
    <property type="molecule type" value="Genomic_DNA"/>
</dbReference>
<dbReference type="Gene3D" id="1.10.620.20">
    <property type="entry name" value="Ribonucleotide Reductase, subunit A"/>
    <property type="match status" value="1"/>
</dbReference>
<dbReference type="STRING" id="230819.A0A5C3KC46"/>
<sequence>HAETYSILIETLVPDDTERTKLFRAITDVPTVAAKASWALKWISDPNSPLPIRLFAFALVEGLFFLLSFAAIFWLKSHGKMPGLCYSNDLVSRDEGLHTDFACVLVNLLDEKLTGPTVYKMVKEAVKIECAIYYHHSPLTGYIDSLNTDLVSMNKSMMQDYIRYVADRIIAAIGFPKLYNAINPVSSTLDTWLLRSIVH</sequence>
<dbReference type="Proteomes" id="UP000307440">
    <property type="component" value="Unassembled WGS sequence"/>
</dbReference>
<dbReference type="OrthoDB" id="2686750at2759"/>
<keyword evidence="4" id="KW-1185">Reference proteome</keyword>
<dbReference type="InterPro" id="IPR000358">
    <property type="entry name" value="RNR_small_fam"/>
</dbReference>
<evidence type="ECO:0000256" key="2">
    <source>
        <dbReference type="SAM" id="Phobius"/>
    </source>
</evidence>
<keyword evidence="2" id="KW-1133">Transmembrane helix</keyword>
<keyword evidence="2" id="KW-0472">Membrane</keyword>